<dbReference type="Proteomes" id="UP000243535">
    <property type="component" value="Unassembled WGS sequence"/>
</dbReference>
<keyword evidence="5" id="KW-1003">Cell membrane</keyword>
<feature type="transmembrane region" description="Helical" evidence="13">
    <location>
        <begin position="55"/>
        <end position="73"/>
    </location>
</feature>
<dbReference type="GO" id="GO:0005886">
    <property type="term" value="C:plasma membrane"/>
    <property type="evidence" value="ECO:0007669"/>
    <property type="project" value="UniProtKB-SubCell"/>
</dbReference>
<dbReference type="InterPro" id="IPR051817">
    <property type="entry name" value="FDH_cytochrome_b556_subunit"/>
</dbReference>
<evidence type="ECO:0000256" key="11">
    <source>
        <dbReference type="ARBA" id="ARBA00023004"/>
    </source>
</evidence>
<keyword evidence="7 13" id="KW-0812">Transmembrane</keyword>
<gene>
    <name evidence="15" type="ORF">Ga0061063_2279</name>
</gene>
<keyword evidence="6" id="KW-0349">Heme</keyword>
<proteinExistence type="inferred from homology"/>
<organism evidence="15 16">
    <name type="scientific">Gulbenkiania indica</name>
    <dbReference type="NCBI Taxonomy" id="375574"/>
    <lineage>
        <taxon>Bacteria</taxon>
        <taxon>Pseudomonadati</taxon>
        <taxon>Pseudomonadota</taxon>
        <taxon>Betaproteobacteria</taxon>
        <taxon>Neisseriales</taxon>
        <taxon>Chromobacteriaceae</taxon>
        <taxon>Gulbenkiania</taxon>
    </lineage>
</organism>
<evidence type="ECO:0000256" key="2">
    <source>
        <dbReference type="ARBA" id="ARBA00004651"/>
    </source>
</evidence>
<dbReference type="GO" id="GO:0036397">
    <property type="term" value="F:formate dehydrogenase (quinone) activity"/>
    <property type="evidence" value="ECO:0007669"/>
    <property type="project" value="TreeGrafter"/>
</dbReference>
<feature type="transmembrane region" description="Helical" evidence="13">
    <location>
        <begin position="148"/>
        <end position="172"/>
    </location>
</feature>
<dbReference type="GO" id="GO:0015944">
    <property type="term" value="P:formate oxidation"/>
    <property type="evidence" value="ECO:0007669"/>
    <property type="project" value="UniProtKB-ARBA"/>
</dbReference>
<evidence type="ECO:0000256" key="5">
    <source>
        <dbReference type="ARBA" id="ARBA00022475"/>
    </source>
</evidence>
<dbReference type="NCBIfam" id="TIGR01583">
    <property type="entry name" value="formate-DH-gamm"/>
    <property type="match status" value="1"/>
</dbReference>
<keyword evidence="8" id="KW-0479">Metal-binding</keyword>
<dbReference type="RefSeq" id="WP_055434199.1">
    <property type="nucleotide sequence ID" value="NZ_CYHA01000005.1"/>
</dbReference>
<keyword evidence="9" id="KW-0249">Electron transport</keyword>
<dbReference type="GO" id="GO:0022904">
    <property type="term" value="P:respiratory electron transport chain"/>
    <property type="evidence" value="ECO:0007669"/>
    <property type="project" value="InterPro"/>
</dbReference>
<dbReference type="GO" id="GO:0009055">
    <property type="term" value="F:electron transfer activity"/>
    <property type="evidence" value="ECO:0007669"/>
    <property type="project" value="InterPro"/>
</dbReference>
<reference evidence="16" key="1">
    <citation type="submission" date="2015-08" db="EMBL/GenBank/DDBJ databases">
        <authorList>
            <person name="Varghese N."/>
        </authorList>
    </citation>
    <scope>NUCLEOTIDE SEQUENCE [LARGE SCALE GENOMIC DNA]</scope>
    <source>
        <strain evidence="16">DSM 17901</strain>
    </source>
</reference>
<evidence type="ECO:0000313" key="16">
    <source>
        <dbReference type="Proteomes" id="UP000243535"/>
    </source>
</evidence>
<comment type="similarity">
    <text evidence="3">Belongs to the formate dehydrogenase gamma subunit family.</text>
</comment>
<accession>A0A0K6H2M9</accession>
<keyword evidence="10 13" id="KW-1133">Transmembrane helix</keyword>
<dbReference type="GO" id="GO:0008863">
    <property type="term" value="F:formate dehydrogenase (NAD+) activity"/>
    <property type="evidence" value="ECO:0007669"/>
    <property type="project" value="InterPro"/>
</dbReference>
<evidence type="ECO:0000259" key="14">
    <source>
        <dbReference type="Pfam" id="PF01292"/>
    </source>
</evidence>
<dbReference type="GO" id="GO:0009061">
    <property type="term" value="P:anaerobic respiration"/>
    <property type="evidence" value="ECO:0007669"/>
    <property type="project" value="TreeGrafter"/>
</dbReference>
<evidence type="ECO:0000256" key="9">
    <source>
        <dbReference type="ARBA" id="ARBA00022982"/>
    </source>
</evidence>
<dbReference type="Gene3D" id="1.20.950.20">
    <property type="entry name" value="Transmembrane di-heme cytochromes, Chain C"/>
    <property type="match status" value="1"/>
</dbReference>
<dbReference type="InterPro" id="IPR011577">
    <property type="entry name" value="Cyt_b561_bac/Ni-Hgenase"/>
</dbReference>
<dbReference type="PANTHER" id="PTHR30074">
    <property type="entry name" value="FORMATE DEHYDROGENASE, NITRATE-INDUCIBLE, CYTOCHROME B556 FDN SUBUNIT"/>
    <property type="match status" value="1"/>
</dbReference>
<comment type="cofactor">
    <cofactor evidence="1">
        <name>heme</name>
        <dbReference type="ChEBI" id="CHEBI:30413"/>
    </cofactor>
</comment>
<dbReference type="GO" id="GO:0009326">
    <property type="term" value="C:formate dehydrogenase complex"/>
    <property type="evidence" value="ECO:0007669"/>
    <property type="project" value="InterPro"/>
</dbReference>
<keyword evidence="4" id="KW-0813">Transport</keyword>
<keyword evidence="16" id="KW-1185">Reference proteome</keyword>
<dbReference type="Pfam" id="PF01292">
    <property type="entry name" value="Ni_hydr_CYTB"/>
    <property type="match status" value="1"/>
</dbReference>
<evidence type="ECO:0000256" key="6">
    <source>
        <dbReference type="ARBA" id="ARBA00022617"/>
    </source>
</evidence>
<dbReference type="STRING" id="375574.GCA_001418035_02064"/>
<evidence type="ECO:0000256" key="4">
    <source>
        <dbReference type="ARBA" id="ARBA00022448"/>
    </source>
</evidence>
<feature type="transmembrane region" description="Helical" evidence="13">
    <location>
        <begin position="20"/>
        <end position="43"/>
    </location>
</feature>
<dbReference type="PANTHER" id="PTHR30074:SF2">
    <property type="entry name" value="FORMATE DEHYDROGENASE, CYTOCHROME B556(FDO) SUBUNIT"/>
    <property type="match status" value="1"/>
</dbReference>
<dbReference type="InterPro" id="IPR016174">
    <property type="entry name" value="Di-haem_cyt_TM"/>
</dbReference>
<dbReference type="GO" id="GO:0046872">
    <property type="term" value="F:metal ion binding"/>
    <property type="evidence" value="ECO:0007669"/>
    <property type="project" value="UniProtKB-KW"/>
</dbReference>
<name>A0A0K6H2M9_9NEIS</name>
<feature type="domain" description="Cytochrome b561 bacterial/Ni-hydrogenase" evidence="14">
    <location>
        <begin position="9"/>
        <end position="184"/>
    </location>
</feature>
<evidence type="ECO:0000256" key="3">
    <source>
        <dbReference type="ARBA" id="ARBA00010747"/>
    </source>
</evidence>
<dbReference type="InterPro" id="IPR006471">
    <property type="entry name" value="Formate_DH_gsu"/>
</dbReference>
<dbReference type="OrthoDB" id="9790598at2"/>
<protein>
    <submittedName>
        <fullName evidence="15">Formate dehydrogenase, gamma subunit</fullName>
    </submittedName>
</protein>
<evidence type="ECO:0000313" key="15">
    <source>
        <dbReference type="EMBL" id="CUA85140.1"/>
    </source>
</evidence>
<evidence type="ECO:0000256" key="13">
    <source>
        <dbReference type="SAM" id="Phobius"/>
    </source>
</evidence>
<keyword evidence="11" id="KW-0408">Iron</keyword>
<dbReference type="SUPFAM" id="SSF81342">
    <property type="entry name" value="Transmembrane di-heme cytochromes"/>
    <property type="match status" value="1"/>
</dbReference>
<comment type="subcellular location">
    <subcellularLocation>
        <location evidence="2">Cell membrane</location>
        <topology evidence="2">Multi-pass membrane protein</topology>
    </subcellularLocation>
</comment>
<keyword evidence="12 13" id="KW-0472">Membrane</keyword>
<evidence type="ECO:0000256" key="8">
    <source>
        <dbReference type="ARBA" id="ARBA00022723"/>
    </source>
</evidence>
<evidence type="ECO:0000256" key="7">
    <source>
        <dbReference type="ARBA" id="ARBA00022692"/>
    </source>
</evidence>
<sequence>MSRERLIRRYGAAERINHWIVAVCFVLLALSGLALFYPAFFWLTGVFGTPQLARIVHPFVGVVMFLGFFRQFFRYWHHNFITRDDIRWMTSVKTVLLGGEVGDTGKYNGGQKGMFWLMTGCMLVLVISGIVIWRPYFAPAFPIPVIRVALLLHAWTALILIAGIIVHVYAALWVKGTMRAMIEGVVSEAWARKHHPRWYREKMQEAGHTEGGPPARQGKP</sequence>
<dbReference type="AlphaFoldDB" id="A0A0K6H2M9"/>
<dbReference type="EMBL" id="CYHA01000005">
    <property type="protein sequence ID" value="CUA85140.1"/>
    <property type="molecule type" value="Genomic_DNA"/>
</dbReference>
<feature type="transmembrane region" description="Helical" evidence="13">
    <location>
        <begin position="115"/>
        <end position="136"/>
    </location>
</feature>
<evidence type="ECO:0000256" key="12">
    <source>
        <dbReference type="ARBA" id="ARBA00023136"/>
    </source>
</evidence>
<evidence type="ECO:0000256" key="1">
    <source>
        <dbReference type="ARBA" id="ARBA00001971"/>
    </source>
</evidence>
<dbReference type="FunFam" id="1.20.950.20:FF:000002">
    <property type="entry name" value="Formate dehydrogenase cytochrome b556 subunit"/>
    <property type="match status" value="1"/>
</dbReference>
<evidence type="ECO:0000256" key="10">
    <source>
        <dbReference type="ARBA" id="ARBA00022989"/>
    </source>
</evidence>